<sequence>MRTLIYTIAQNGYDTAFLSCIASQRAYAKRLGAEYVSVNKPKRIEDTALSAWLKIPLMINALESGYDWVVYIDADCEVKSTAPDFRHELADLEDDVFMALGRSGRLNSGVMMARRSDRSVAFFRRVLDSMTESIPGEDRLTLKYENGNVIFVARTSGGVAVIPSVWNNTIDPELSDNVRHYTGNLRPLLKRSLFREVQYQVLKRVGARQLSKFQSQPESRDSDFAQALKRVENASVAAFPTLTARSRSEA</sequence>
<comment type="caution">
    <text evidence="2">The sequence shown here is derived from an EMBL/GenBank/DDBJ whole genome shotgun (WGS) entry which is preliminary data.</text>
</comment>
<evidence type="ECO:0000259" key="1">
    <source>
        <dbReference type="Pfam" id="PF03407"/>
    </source>
</evidence>
<organism evidence="2 3">
    <name type="scientific">Subtercola boreus</name>
    <dbReference type="NCBI Taxonomy" id="120213"/>
    <lineage>
        <taxon>Bacteria</taxon>
        <taxon>Bacillati</taxon>
        <taxon>Actinomycetota</taxon>
        <taxon>Actinomycetes</taxon>
        <taxon>Micrococcales</taxon>
        <taxon>Microbacteriaceae</taxon>
        <taxon>Subtercola</taxon>
    </lineage>
</organism>
<evidence type="ECO:0000313" key="3">
    <source>
        <dbReference type="Proteomes" id="UP000257080"/>
    </source>
</evidence>
<dbReference type="Pfam" id="PF03407">
    <property type="entry name" value="Nucleotid_trans"/>
    <property type="match status" value="1"/>
</dbReference>
<dbReference type="InterPro" id="IPR005069">
    <property type="entry name" value="Nucl-diP-sugar_transferase"/>
</dbReference>
<dbReference type="EMBL" id="NBXE01000008">
    <property type="protein sequence ID" value="RFA28643.1"/>
    <property type="molecule type" value="Genomic_DNA"/>
</dbReference>
<accession>A0A3E0WFR3</accession>
<name>A0A3E0WFR3_9MICO</name>
<dbReference type="OrthoDB" id="1494230at2"/>
<dbReference type="AlphaFoldDB" id="A0A3E0WFR3"/>
<dbReference type="SUPFAM" id="SSF53448">
    <property type="entry name" value="Nucleotide-diphospho-sugar transferases"/>
    <property type="match status" value="1"/>
</dbReference>
<evidence type="ECO:0000313" key="2">
    <source>
        <dbReference type="EMBL" id="RFA28643.1"/>
    </source>
</evidence>
<reference evidence="2 3" key="1">
    <citation type="submission" date="2017-04" db="EMBL/GenBank/DDBJ databases">
        <title>Comparative genome analysis of Subtercola boreus.</title>
        <authorList>
            <person name="Cho Y.-J."/>
            <person name="Cho A."/>
            <person name="Kim O.-S."/>
            <person name="Lee J.-I."/>
        </authorList>
    </citation>
    <scope>NUCLEOTIDE SEQUENCE [LARGE SCALE GENOMIC DNA]</scope>
    <source>
        <strain evidence="2 3">P28004</strain>
    </source>
</reference>
<dbReference type="Gene3D" id="3.90.550.10">
    <property type="entry name" value="Spore Coat Polysaccharide Biosynthesis Protein SpsA, Chain A"/>
    <property type="match status" value="1"/>
</dbReference>
<proteinExistence type="predicted"/>
<dbReference type="InterPro" id="IPR029044">
    <property type="entry name" value="Nucleotide-diphossugar_trans"/>
</dbReference>
<gene>
    <name evidence="2" type="ORF">B7R25_02620</name>
</gene>
<feature type="domain" description="Nucleotide-diphospho-sugar transferase" evidence="1">
    <location>
        <begin position="52"/>
        <end position="142"/>
    </location>
</feature>
<dbReference type="Proteomes" id="UP000257080">
    <property type="component" value="Unassembled WGS sequence"/>
</dbReference>
<protein>
    <recommendedName>
        <fullName evidence="1">Nucleotide-diphospho-sugar transferase domain-containing protein</fullName>
    </recommendedName>
</protein>
<dbReference type="RefSeq" id="WP_116417439.1">
    <property type="nucleotide sequence ID" value="NZ_NBXC01000008.1"/>
</dbReference>